<dbReference type="EMBL" id="CAXITT010000117">
    <property type="protein sequence ID" value="CAL1532504.1"/>
    <property type="molecule type" value="Genomic_DNA"/>
</dbReference>
<feature type="region of interest" description="Disordered" evidence="1">
    <location>
        <begin position="1"/>
        <end position="21"/>
    </location>
</feature>
<evidence type="ECO:0000313" key="2">
    <source>
        <dbReference type="EMBL" id="CAL1532504.1"/>
    </source>
</evidence>
<sequence length="102" mass="11761">EIPRWADKSSPFIPTDGPRQILSQLRPDQETCIKEIPRWADQSSPFIPTDGPRQTLRQLHPDQETCIKEIPRWADKSSPFKRFLAGLTSLVHSYLLMAPDKH</sequence>
<proteinExistence type="predicted"/>
<evidence type="ECO:0000313" key="3">
    <source>
        <dbReference type="Proteomes" id="UP001497497"/>
    </source>
</evidence>
<feature type="non-terminal residue" evidence="2">
    <location>
        <position position="1"/>
    </location>
</feature>
<gene>
    <name evidence="2" type="ORF">GSLYS_00006564001</name>
</gene>
<dbReference type="AlphaFoldDB" id="A0AAV2HI97"/>
<protein>
    <submittedName>
        <fullName evidence="2">Uncharacterized protein</fullName>
    </submittedName>
</protein>
<organism evidence="2 3">
    <name type="scientific">Lymnaea stagnalis</name>
    <name type="common">Great pond snail</name>
    <name type="synonym">Helix stagnalis</name>
    <dbReference type="NCBI Taxonomy" id="6523"/>
    <lineage>
        <taxon>Eukaryota</taxon>
        <taxon>Metazoa</taxon>
        <taxon>Spiralia</taxon>
        <taxon>Lophotrochozoa</taxon>
        <taxon>Mollusca</taxon>
        <taxon>Gastropoda</taxon>
        <taxon>Heterobranchia</taxon>
        <taxon>Euthyneura</taxon>
        <taxon>Panpulmonata</taxon>
        <taxon>Hygrophila</taxon>
        <taxon>Lymnaeoidea</taxon>
        <taxon>Lymnaeidae</taxon>
        <taxon>Lymnaea</taxon>
    </lineage>
</organism>
<name>A0AAV2HI97_LYMST</name>
<keyword evidence="3" id="KW-1185">Reference proteome</keyword>
<reference evidence="2 3" key="1">
    <citation type="submission" date="2024-04" db="EMBL/GenBank/DDBJ databases">
        <authorList>
            <consortium name="Genoscope - CEA"/>
            <person name="William W."/>
        </authorList>
    </citation>
    <scope>NUCLEOTIDE SEQUENCE [LARGE SCALE GENOMIC DNA]</scope>
</reference>
<dbReference type="Proteomes" id="UP001497497">
    <property type="component" value="Unassembled WGS sequence"/>
</dbReference>
<evidence type="ECO:0000256" key="1">
    <source>
        <dbReference type="SAM" id="MobiDB-lite"/>
    </source>
</evidence>
<accession>A0AAV2HI97</accession>
<comment type="caution">
    <text evidence="2">The sequence shown here is derived from an EMBL/GenBank/DDBJ whole genome shotgun (WGS) entry which is preliminary data.</text>
</comment>